<dbReference type="PANTHER" id="PTHR18945">
    <property type="entry name" value="NEUROTRANSMITTER GATED ION CHANNEL"/>
    <property type="match status" value="1"/>
</dbReference>
<dbReference type="InterPro" id="IPR018000">
    <property type="entry name" value="Neurotransmitter_ion_chnl_CS"/>
</dbReference>
<dbReference type="Proteomes" id="UP000594260">
    <property type="component" value="Unplaced"/>
</dbReference>
<reference evidence="14" key="1">
    <citation type="submission" date="2021-01" db="UniProtKB">
        <authorList>
            <consortium name="EnsemblMetazoa"/>
        </authorList>
    </citation>
    <scope>IDENTIFICATION</scope>
</reference>
<dbReference type="Gene3D" id="2.70.170.10">
    <property type="entry name" value="Neurotransmitter-gated ion-channel ligand-binding domain"/>
    <property type="match status" value="1"/>
</dbReference>
<name>A0A7M7JZZ7_VARDE</name>
<keyword evidence="15" id="KW-1185">Reference proteome</keyword>
<evidence type="ECO:0000256" key="3">
    <source>
        <dbReference type="ARBA" id="ARBA00022448"/>
    </source>
</evidence>
<feature type="domain" description="Neurotransmitter-gated ion-channel transmembrane" evidence="13">
    <location>
        <begin position="246"/>
        <end position="327"/>
    </location>
</feature>
<dbReference type="PRINTS" id="PR00253">
    <property type="entry name" value="GABAARECEPTR"/>
</dbReference>
<dbReference type="GO" id="GO:0005230">
    <property type="term" value="F:extracellular ligand-gated monoatomic ion channel activity"/>
    <property type="evidence" value="ECO:0007669"/>
    <property type="project" value="InterPro"/>
</dbReference>
<evidence type="ECO:0000259" key="13">
    <source>
        <dbReference type="Pfam" id="PF02932"/>
    </source>
</evidence>
<dbReference type="InterPro" id="IPR006202">
    <property type="entry name" value="Neur_chan_lig-bd"/>
</dbReference>
<comment type="subcellular location">
    <subcellularLocation>
        <location evidence="2">Cell membrane</location>
    </subcellularLocation>
    <subcellularLocation>
        <location evidence="1">Membrane</location>
        <topology evidence="1">Multi-pass membrane protein</topology>
    </subcellularLocation>
</comment>
<dbReference type="RefSeq" id="XP_022655352.1">
    <property type="nucleotide sequence ID" value="XM_022799617.1"/>
</dbReference>
<dbReference type="Gene3D" id="1.20.58.390">
    <property type="entry name" value="Neurotransmitter-gated ion-channel transmembrane domain"/>
    <property type="match status" value="1"/>
</dbReference>
<evidence type="ECO:0000256" key="2">
    <source>
        <dbReference type="ARBA" id="ARBA00004236"/>
    </source>
</evidence>
<keyword evidence="4" id="KW-1003">Cell membrane</keyword>
<keyword evidence="7 11" id="KW-1133">Transmembrane helix</keyword>
<dbReference type="InterPro" id="IPR036734">
    <property type="entry name" value="Neur_chan_lig-bd_sf"/>
</dbReference>
<dbReference type="GeneID" id="111247975"/>
<dbReference type="InterPro" id="IPR038050">
    <property type="entry name" value="Neuro_actylchol_rec"/>
</dbReference>
<evidence type="ECO:0000313" key="15">
    <source>
        <dbReference type="Proteomes" id="UP000594260"/>
    </source>
</evidence>
<evidence type="ECO:0000256" key="5">
    <source>
        <dbReference type="ARBA" id="ARBA00022692"/>
    </source>
</evidence>
<dbReference type="PROSITE" id="PS00236">
    <property type="entry name" value="NEUROTR_ION_CHANNEL"/>
    <property type="match status" value="1"/>
</dbReference>
<dbReference type="PRINTS" id="PR00252">
    <property type="entry name" value="NRIONCHANNEL"/>
</dbReference>
<evidence type="ECO:0000256" key="4">
    <source>
        <dbReference type="ARBA" id="ARBA00022475"/>
    </source>
</evidence>
<feature type="transmembrane region" description="Helical" evidence="11">
    <location>
        <begin position="368"/>
        <end position="388"/>
    </location>
</feature>
<dbReference type="InterPro" id="IPR006028">
    <property type="entry name" value="GABAA/Glycine_rcpt"/>
</dbReference>
<dbReference type="InterPro" id="IPR006029">
    <property type="entry name" value="Neurotrans-gated_channel_TM"/>
</dbReference>
<organism evidence="14 15">
    <name type="scientific">Varroa destructor</name>
    <name type="common">Honeybee mite</name>
    <dbReference type="NCBI Taxonomy" id="109461"/>
    <lineage>
        <taxon>Eukaryota</taxon>
        <taxon>Metazoa</taxon>
        <taxon>Ecdysozoa</taxon>
        <taxon>Arthropoda</taxon>
        <taxon>Chelicerata</taxon>
        <taxon>Arachnida</taxon>
        <taxon>Acari</taxon>
        <taxon>Parasitiformes</taxon>
        <taxon>Mesostigmata</taxon>
        <taxon>Gamasina</taxon>
        <taxon>Dermanyssoidea</taxon>
        <taxon>Varroidae</taxon>
        <taxon>Varroa</taxon>
    </lineage>
</organism>
<keyword evidence="5 11" id="KW-0812">Transmembrane</keyword>
<dbReference type="InParanoid" id="A0A7M7JZZ7"/>
<evidence type="ECO:0000256" key="6">
    <source>
        <dbReference type="ARBA" id="ARBA00022729"/>
    </source>
</evidence>
<feature type="transmembrane region" description="Helical" evidence="11">
    <location>
        <begin position="304"/>
        <end position="324"/>
    </location>
</feature>
<keyword evidence="9 11" id="KW-0472">Membrane</keyword>
<dbReference type="SUPFAM" id="SSF90112">
    <property type="entry name" value="Neurotransmitter-gated ion-channel transmembrane pore"/>
    <property type="match status" value="1"/>
</dbReference>
<dbReference type="GO" id="GO:0099095">
    <property type="term" value="F:ligand-gated monoatomic anion channel activity"/>
    <property type="evidence" value="ECO:0007669"/>
    <property type="project" value="UniProtKB-ARBA"/>
</dbReference>
<evidence type="ECO:0000259" key="12">
    <source>
        <dbReference type="Pfam" id="PF02931"/>
    </source>
</evidence>
<dbReference type="InterPro" id="IPR036719">
    <property type="entry name" value="Neuro-gated_channel_TM_sf"/>
</dbReference>
<evidence type="ECO:0000256" key="7">
    <source>
        <dbReference type="ARBA" id="ARBA00022989"/>
    </source>
</evidence>
<feature type="domain" description="Neurotransmitter-gated ion-channel ligand-binding" evidence="12">
    <location>
        <begin position="32"/>
        <end position="238"/>
    </location>
</feature>
<dbReference type="OMA" id="HTATEAW"/>
<keyword evidence="6" id="KW-0732">Signal</keyword>
<protein>
    <submittedName>
        <fullName evidence="14">Uncharacterized protein</fullName>
    </submittedName>
</protein>
<dbReference type="KEGG" id="vde:111247975"/>
<sequence>MRSLLGAIAFLVVANNAERFTLNPVFKEIFPKEYYSSDPPKGPNGTAAKVYVAFHIMDVDEISEANMGFRLHMFVLDMWKDDRLILEHLIKNSSVRIVPEEIYTKIWKPDMIFVNSKSGYLFKESVTNRFVKILDDGYLYRTTRYLFQVDCLMNLQKYPMDVQHCFLKVGLLSTPSSEATLHWMDEESSPYQNISLNLVDHNAPLQFDVAPPKPHKAREQWIFTEYDYLYANFTFTRRLTASLLNTYIPTGIVVVMSWGSFWLDVNAAPARASIGVTSVLTTVTQIVQSRNNSPPVDYLKAVDVWLFMCLVMVFLAMIEYPIAYNVEKFYSLNRYSQPDKYKDTKGRRMTVAQTLFRHTNVIDKASRILFPPVFLLFIFIYWTAYLTIG</sequence>
<keyword evidence="3 11" id="KW-0813">Transport</keyword>
<keyword evidence="10 11" id="KW-0407">Ion channel</keyword>
<dbReference type="GO" id="GO:0004888">
    <property type="term" value="F:transmembrane signaling receptor activity"/>
    <property type="evidence" value="ECO:0007669"/>
    <property type="project" value="InterPro"/>
</dbReference>
<comment type="caution">
    <text evidence="11">Lacks conserved residue(s) required for the propagation of feature annotation.</text>
</comment>
<evidence type="ECO:0000256" key="10">
    <source>
        <dbReference type="ARBA" id="ARBA00023303"/>
    </source>
</evidence>
<dbReference type="AlphaFoldDB" id="A0A7M7JZZ7"/>
<dbReference type="OrthoDB" id="6435124at2759"/>
<dbReference type="Pfam" id="PF02932">
    <property type="entry name" value="Neur_chan_memb"/>
    <property type="match status" value="1"/>
</dbReference>
<keyword evidence="8 11" id="KW-0406">Ion transport</keyword>
<evidence type="ECO:0000256" key="9">
    <source>
        <dbReference type="ARBA" id="ARBA00023136"/>
    </source>
</evidence>
<evidence type="ECO:0000256" key="1">
    <source>
        <dbReference type="ARBA" id="ARBA00004141"/>
    </source>
</evidence>
<proteinExistence type="inferred from homology"/>
<dbReference type="CDD" id="cd19049">
    <property type="entry name" value="LGIC_TM_anion"/>
    <property type="match status" value="1"/>
</dbReference>
<comment type="similarity">
    <text evidence="11">Belongs to the ligand-gated ion channel (TC 1.A.9) family.</text>
</comment>
<evidence type="ECO:0000256" key="8">
    <source>
        <dbReference type="ARBA" id="ARBA00023065"/>
    </source>
</evidence>
<dbReference type="GO" id="GO:0005886">
    <property type="term" value="C:plasma membrane"/>
    <property type="evidence" value="ECO:0007669"/>
    <property type="project" value="UniProtKB-SubCell"/>
</dbReference>
<dbReference type="GO" id="GO:0005254">
    <property type="term" value="F:chloride channel activity"/>
    <property type="evidence" value="ECO:0007669"/>
    <property type="project" value="UniProtKB-ARBA"/>
</dbReference>
<evidence type="ECO:0000256" key="11">
    <source>
        <dbReference type="RuleBase" id="RU000687"/>
    </source>
</evidence>
<dbReference type="InterPro" id="IPR006201">
    <property type="entry name" value="Neur_channel"/>
</dbReference>
<dbReference type="EnsemblMetazoa" id="XM_022799617">
    <property type="protein sequence ID" value="XP_022655352"/>
    <property type="gene ID" value="LOC111247975"/>
</dbReference>
<accession>A0A7M7JZZ7</accession>
<dbReference type="SUPFAM" id="SSF63712">
    <property type="entry name" value="Nicotinic receptor ligand binding domain-like"/>
    <property type="match status" value="1"/>
</dbReference>
<dbReference type="Pfam" id="PF02931">
    <property type="entry name" value="Neur_chan_LBD"/>
    <property type="match status" value="1"/>
</dbReference>
<evidence type="ECO:0000313" key="14">
    <source>
        <dbReference type="EnsemblMetazoa" id="XP_022655352"/>
    </source>
</evidence>